<dbReference type="PANTHER" id="PTHR31836">
    <property type="match status" value="1"/>
</dbReference>
<reference evidence="5 6" key="1">
    <citation type="submission" date="2017-12" db="EMBL/GenBank/DDBJ databases">
        <title>Genome Sequence of a Multidrug-Resistant Candida haemulonii Isolate from a Patient with Chronic Leg Ulcers in Israel.</title>
        <authorList>
            <person name="Chow N.A."/>
            <person name="Gade L."/>
            <person name="Batra D."/>
            <person name="Rowe L.A."/>
            <person name="Ben-Ami R."/>
            <person name="Loparev V.N."/>
            <person name="Litvintseva A.P."/>
        </authorList>
    </citation>
    <scope>NUCLEOTIDE SEQUENCE [LARGE SCALE GENOMIC DNA]</scope>
    <source>
        <strain evidence="5 6">B11899</strain>
    </source>
</reference>
<feature type="signal peptide" evidence="3">
    <location>
        <begin position="1"/>
        <end position="18"/>
    </location>
</feature>
<dbReference type="AlphaFoldDB" id="A0A2V1AVI0"/>
<organism evidence="5 6">
    <name type="scientific">Candidozyma haemuli</name>
    <dbReference type="NCBI Taxonomy" id="45357"/>
    <lineage>
        <taxon>Eukaryota</taxon>
        <taxon>Fungi</taxon>
        <taxon>Dikarya</taxon>
        <taxon>Ascomycota</taxon>
        <taxon>Saccharomycotina</taxon>
        <taxon>Pichiomycetes</taxon>
        <taxon>Metschnikowiaceae</taxon>
        <taxon>Candidozyma</taxon>
    </lineage>
</organism>
<dbReference type="STRING" id="45357.A0A2V1AVI0"/>
<dbReference type="GeneID" id="37010119"/>
<evidence type="ECO:0000256" key="1">
    <source>
        <dbReference type="ARBA" id="ARBA00022729"/>
    </source>
</evidence>
<evidence type="ECO:0000259" key="4">
    <source>
        <dbReference type="Pfam" id="PF03330"/>
    </source>
</evidence>
<dbReference type="OrthoDB" id="623670at2759"/>
<dbReference type="SUPFAM" id="SSF50685">
    <property type="entry name" value="Barwin-like endoglucanases"/>
    <property type="match status" value="1"/>
</dbReference>
<evidence type="ECO:0000256" key="2">
    <source>
        <dbReference type="SAM" id="MobiDB-lite"/>
    </source>
</evidence>
<feature type="chain" id="PRO_5015890062" description="RlpA-like protein double-psi beta-barrel domain-containing protein" evidence="3">
    <location>
        <begin position="19"/>
        <end position="240"/>
    </location>
</feature>
<dbReference type="EMBL" id="PKFO01000006">
    <property type="protein sequence ID" value="PVH22120.1"/>
    <property type="molecule type" value="Genomic_DNA"/>
</dbReference>
<keyword evidence="6" id="KW-1185">Reference proteome</keyword>
<dbReference type="VEuPathDB" id="FungiDB:CXQ85_004789"/>
<keyword evidence="1 3" id="KW-0732">Signal</keyword>
<feature type="region of interest" description="Disordered" evidence="2">
    <location>
        <begin position="50"/>
        <end position="141"/>
    </location>
</feature>
<dbReference type="CDD" id="cd22191">
    <property type="entry name" value="DPBB_RlpA_EXP_N-like"/>
    <property type="match status" value="1"/>
</dbReference>
<name>A0A2V1AVI0_9ASCO</name>
<dbReference type="PANTHER" id="PTHR31836:SF27">
    <property type="entry name" value="RLPA-LIKE PROTEIN DOUBLE-PSI BETA-BARREL DOMAIN-CONTAINING PROTEIN"/>
    <property type="match status" value="1"/>
</dbReference>
<evidence type="ECO:0000256" key="3">
    <source>
        <dbReference type="SAM" id="SignalP"/>
    </source>
</evidence>
<evidence type="ECO:0000313" key="6">
    <source>
        <dbReference type="Proteomes" id="UP000244309"/>
    </source>
</evidence>
<feature type="domain" description="RlpA-like protein double-psi beta-barrel" evidence="4">
    <location>
        <begin position="166"/>
        <end position="235"/>
    </location>
</feature>
<gene>
    <name evidence="5" type="ORF">CXQ85_004789</name>
</gene>
<dbReference type="InterPro" id="IPR009009">
    <property type="entry name" value="RlpA-like_DPBB"/>
</dbReference>
<dbReference type="Gene3D" id="2.40.40.10">
    <property type="entry name" value="RlpA-like domain"/>
    <property type="match status" value="1"/>
</dbReference>
<dbReference type="Proteomes" id="UP000244309">
    <property type="component" value="Unassembled WGS sequence"/>
</dbReference>
<proteinExistence type="predicted"/>
<dbReference type="InterPro" id="IPR036908">
    <property type="entry name" value="RlpA-like_sf"/>
</dbReference>
<dbReference type="Pfam" id="PF03330">
    <property type="entry name" value="DPBB_1"/>
    <property type="match status" value="1"/>
</dbReference>
<dbReference type="RefSeq" id="XP_025343060.1">
    <property type="nucleotide sequence ID" value="XM_025488398.1"/>
</dbReference>
<protein>
    <recommendedName>
        <fullName evidence="4">RlpA-like protein double-psi beta-barrel domain-containing protein</fullName>
    </recommendedName>
</protein>
<accession>A0A2V1AVI0</accession>
<feature type="compositionally biased region" description="Polar residues" evidence="2">
    <location>
        <begin position="74"/>
        <end position="90"/>
    </location>
</feature>
<feature type="compositionally biased region" description="Polar residues" evidence="2">
    <location>
        <begin position="101"/>
        <end position="111"/>
    </location>
</feature>
<comment type="caution">
    <text evidence="5">The sequence shown here is derived from an EMBL/GenBank/DDBJ whole genome shotgun (WGS) entry which is preliminary data.</text>
</comment>
<sequence>MKYSSFVIALSLASQVLASPVPAVKWVTEYEYTTVTVGFDAYTAYLASASSKSPSTHVPNAPATKESSPDEPDNTVNVVQDTPSQVTPESRTTEDAPVDHPSTQTPSVSNITPTSDVSPTYTSTSSTATGSEPSGSTFSGEGTYYDPEMGACGKVNSGTEMVVAVSHELYDKHTPNGNPNKNSLCGKKIRAFYEGSSVEVSIVDRCVGCAHDDLDLSPSAFEKIADKDLGRINLTWEWVE</sequence>
<dbReference type="InterPro" id="IPR051477">
    <property type="entry name" value="Expansin_CellWall"/>
</dbReference>
<evidence type="ECO:0000313" key="5">
    <source>
        <dbReference type="EMBL" id="PVH22120.1"/>
    </source>
</evidence>
<feature type="compositionally biased region" description="Low complexity" evidence="2">
    <location>
        <begin position="112"/>
        <end position="137"/>
    </location>
</feature>